<protein>
    <recommendedName>
        <fullName evidence="3">DDE Tnp4 domain-containing protein</fullName>
    </recommendedName>
</protein>
<accession>A0A9P6D5Q1</accession>
<sequence>MIRIRSEHAIGYLKGRFHSLKNLRVHITSRRRHIIATYWIAACVGLHSLAIKYEQRERAAVIDDDEWTDPFIAEGLDDEDGLLERGMPPQSRASATRLEAARACREKLKQRLLRFKAARQQSRIANRREQILTGLM</sequence>
<evidence type="ECO:0000313" key="1">
    <source>
        <dbReference type="EMBL" id="KAF9484225.1"/>
    </source>
</evidence>
<comment type="caution">
    <text evidence="1">The sequence shown here is derived from an EMBL/GenBank/DDBJ whole genome shotgun (WGS) entry which is preliminary data.</text>
</comment>
<evidence type="ECO:0008006" key="3">
    <source>
        <dbReference type="Google" id="ProtNLM"/>
    </source>
</evidence>
<name>A0A9P6D5Q1_9AGAR</name>
<organism evidence="1 2">
    <name type="scientific">Pholiota conissans</name>
    <dbReference type="NCBI Taxonomy" id="109636"/>
    <lineage>
        <taxon>Eukaryota</taxon>
        <taxon>Fungi</taxon>
        <taxon>Dikarya</taxon>
        <taxon>Basidiomycota</taxon>
        <taxon>Agaricomycotina</taxon>
        <taxon>Agaricomycetes</taxon>
        <taxon>Agaricomycetidae</taxon>
        <taxon>Agaricales</taxon>
        <taxon>Agaricineae</taxon>
        <taxon>Strophariaceae</taxon>
        <taxon>Pholiota</taxon>
    </lineage>
</organism>
<dbReference type="OrthoDB" id="2649667at2759"/>
<proteinExistence type="predicted"/>
<dbReference type="EMBL" id="MU155146">
    <property type="protein sequence ID" value="KAF9484225.1"/>
    <property type="molecule type" value="Genomic_DNA"/>
</dbReference>
<dbReference type="Proteomes" id="UP000807469">
    <property type="component" value="Unassembled WGS sequence"/>
</dbReference>
<keyword evidence="2" id="KW-1185">Reference proteome</keyword>
<dbReference type="AlphaFoldDB" id="A0A9P6D5Q1"/>
<reference evidence="1" key="1">
    <citation type="submission" date="2020-11" db="EMBL/GenBank/DDBJ databases">
        <authorList>
            <consortium name="DOE Joint Genome Institute"/>
            <person name="Ahrendt S."/>
            <person name="Riley R."/>
            <person name="Andreopoulos W."/>
            <person name="Labutti K."/>
            <person name="Pangilinan J."/>
            <person name="Ruiz-Duenas F.J."/>
            <person name="Barrasa J.M."/>
            <person name="Sanchez-Garcia M."/>
            <person name="Camarero S."/>
            <person name="Miyauchi S."/>
            <person name="Serrano A."/>
            <person name="Linde D."/>
            <person name="Babiker R."/>
            <person name="Drula E."/>
            <person name="Ayuso-Fernandez I."/>
            <person name="Pacheco R."/>
            <person name="Padilla G."/>
            <person name="Ferreira P."/>
            <person name="Barriuso J."/>
            <person name="Kellner H."/>
            <person name="Castanera R."/>
            <person name="Alfaro M."/>
            <person name="Ramirez L."/>
            <person name="Pisabarro A.G."/>
            <person name="Kuo A."/>
            <person name="Tritt A."/>
            <person name="Lipzen A."/>
            <person name="He G."/>
            <person name="Yan M."/>
            <person name="Ng V."/>
            <person name="Cullen D."/>
            <person name="Martin F."/>
            <person name="Rosso M.-N."/>
            <person name="Henrissat B."/>
            <person name="Hibbett D."/>
            <person name="Martinez A.T."/>
            <person name="Grigoriev I.V."/>
        </authorList>
    </citation>
    <scope>NUCLEOTIDE SEQUENCE</scope>
    <source>
        <strain evidence="1">CIRM-BRFM 674</strain>
    </source>
</reference>
<evidence type="ECO:0000313" key="2">
    <source>
        <dbReference type="Proteomes" id="UP000807469"/>
    </source>
</evidence>
<gene>
    <name evidence="1" type="ORF">BDN70DRAFT_826181</name>
</gene>